<evidence type="ECO:0000259" key="1">
    <source>
        <dbReference type="Pfam" id="PF14231"/>
    </source>
</evidence>
<feature type="domain" description="DUF4334" evidence="2">
    <location>
        <begin position="121"/>
        <end position="176"/>
    </location>
</feature>
<proteinExistence type="predicted"/>
<dbReference type="EMBL" id="QDGZ01000006">
    <property type="protein sequence ID" value="PVG81874.1"/>
    <property type="molecule type" value="Genomic_DNA"/>
</dbReference>
<dbReference type="InterPro" id="IPR025568">
    <property type="entry name" value="DUF4334"/>
</dbReference>
<evidence type="ECO:0000313" key="3">
    <source>
        <dbReference type="EMBL" id="PVG81874.1"/>
    </source>
</evidence>
<sequence>MTATERLAALEPTCTLAAALELFDSLPAVKSTELTGRWRGRELRTGHPLDGLLEASGWWGKQFDGVDDVHPLLFADPSGELFAVDPLRVPIGLTGKLPVSVVARGRAALGVAKHALRTSRPRARLRDLEHRGVVTASMVYDHLPIIDSFRRVDEETMLGAMDQRGEPLPYFFILSRDDGGL</sequence>
<protein>
    <recommendedName>
        <fullName evidence="5">DUF4334 domain-containing protein</fullName>
    </recommendedName>
</protein>
<reference evidence="3 4" key="1">
    <citation type="submission" date="2018-04" db="EMBL/GenBank/DDBJ databases">
        <title>Genome of Nocardioides gansuensis WSJ-1.</title>
        <authorList>
            <person name="Wu S."/>
            <person name="Wang G."/>
        </authorList>
    </citation>
    <scope>NUCLEOTIDE SEQUENCE [LARGE SCALE GENOMIC DNA]</scope>
    <source>
        <strain evidence="3 4">WSJ-1</strain>
    </source>
</reference>
<comment type="caution">
    <text evidence="3">The sequence shown here is derived from an EMBL/GenBank/DDBJ whole genome shotgun (WGS) entry which is preliminary data.</text>
</comment>
<dbReference type="Pfam" id="PF14231">
    <property type="entry name" value="GXWXG"/>
    <property type="match status" value="1"/>
</dbReference>
<accession>A0A2T8F825</accession>
<feature type="domain" description="GXWXG" evidence="1">
    <location>
        <begin position="21"/>
        <end position="79"/>
    </location>
</feature>
<dbReference type="RefSeq" id="WP_116572942.1">
    <property type="nucleotide sequence ID" value="NZ_QDGZ01000006.1"/>
</dbReference>
<gene>
    <name evidence="3" type="ORF">DDE18_14225</name>
</gene>
<dbReference type="Proteomes" id="UP000246018">
    <property type="component" value="Unassembled WGS sequence"/>
</dbReference>
<dbReference type="Gene3D" id="2.40.128.580">
    <property type="entry name" value="GXWXG domain"/>
    <property type="match status" value="1"/>
</dbReference>
<dbReference type="Pfam" id="PF14232">
    <property type="entry name" value="DUF4334"/>
    <property type="match status" value="1"/>
</dbReference>
<dbReference type="InterPro" id="IPR025951">
    <property type="entry name" value="GXWXG_dom"/>
</dbReference>
<dbReference type="AlphaFoldDB" id="A0A2T8F825"/>
<name>A0A2T8F825_9ACTN</name>
<dbReference type="OrthoDB" id="8905397at2"/>
<evidence type="ECO:0000259" key="2">
    <source>
        <dbReference type="Pfam" id="PF14232"/>
    </source>
</evidence>
<organism evidence="3 4">
    <name type="scientific">Nocardioides gansuensis</name>
    <dbReference type="NCBI Taxonomy" id="2138300"/>
    <lineage>
        <taxon>Bacteria</taxon>
        <taxon>Bacillati</taxon>
        <taxon>Actinomycetota</taxon>
        <taxon>Actinomycetes</taxon>
        <taxon>Propionibacteriales</taxon>
        <taxon>Nocardioidaceae</taxon>
        <taxon>Nocardioides</taxon>
    </lineage>
</organism>
<evidence type="ECO:0008006" key="5">
    <source>
        <dbReference type="Google" id="ProtNLM"/>
    </source>
</evidence>
<evidence type="ECO:0000313" key="4">
    <source>
        <dbReference type="Proteomes" id="UP000246018"/>
    </source>
</evidence>
<keyword evidence="4" id="KW-1185">Reference proteome</keyword>